<comment type="caution">
    <text evidence="2">The sequence shown here is derived from an EMBL/GenBank/DDBJ whole genome shotgun (WGS) entry which is preliminary data.</text>
</comment>
<dbReference type="EMBL" id="QXFU01000124">
    <property type="protein sequence ID" value="KAE9043350.1"/>
    <property type="molecule type" value="Genomic_DNA"/>
</dbReference>
<feature type="region of interest" description="Disordered" evidence="1">
    <location>
        <begin position="1"/>
        <end position="38"/>
    </location>
</feature>
<dbReference type="AlphaFoldDB" id="A0A6A3NNZ9"/>
<evidence type="ECO:0000313" key="3">
    <source>
        <dbReference type="Proteomes" id="UP000435112"/>
    </source>
</evidence>
<gene>
    <name evidence="2" type="ORF">PR002_g3378</name>
</gene>
<evidence type="ECO:0000256" key="1">
    <source>
        <dbReference type="SAM" id="MobiDB-lite"/>
    </source>
</evidence>
<dbReference type="OrthoDB" id="91108at2759"/>
<name>A0A6A3NNZ9_9STRA</name>
<accession>A0A6A3NNZ9</accession>
<reference evidence="2 3" key="1">
    <citation type="submission" date="2018-09" db="EMBL/GenBank/DDBJ databases">
        <title>Genomic investigation of the strawberry pathogen Phytophthora fragariae indicates pathogenicity is determined by transcriptional variation in three key races.</title>
        <authorList>
            <person name="Adams T.M."/>
            <person name="Armitage A.D."/>
            <person name="Sobczyk M.K."/>
            <person name="Bates H.J."/>
            <person name="Dunwell J.M."/>
            <person name="Nellist C.F."/>
            <person name="Harrison R.J."/>
        </authorList>
    </citation>
    <scope>NUCLEOTIDE SEQUENCE [LARGE SCALE GENOMIC DNA]</scope>
    <source>
        <strain evidence="2 3">SCRP324</strain>
    </source>
</reference>
<organism evidence="2 3">
    <name type="scientific">Phytophthora rubi</name>
    <dbReference type="NCBI Taxonomy" id="129364"/>
    <lineage>
        <taxon>Eukaryota</taxon>
        <taxon>Sar</taxon>
        <taxon>Stramenopiles</taxon>
        <taxon>Oomycota</taxon>
        <taxon>Peronosporomycetes</taxon>
        <taxon>Peronosporales</taxon>
        <taxon>Peronosporaceae</taxon>
        <taxon>Phytophthora</taxon>
    </lineage>
</organism>
<dbReference type="Proteomes" id="UP000435112">
    <property type="component" value="Unassembled WGS sequence"/>
</dbReference>
<proteinExistence type="predicted"/>
<evidence type="ECO:0000313" key="2">
    <source>
        <dbReference type="EMBL" id="KAE9043350.1"/>
    </source>
</evidence>
<sequence length="297" mass="34160">MSKRSALSSRGPPKKQRQLTDQAEHSPGIGTWLDDSKEKNAIPPISTAEEEYTKKCKLLPVPLLHEYKGGDFYFERDCYDEYFRLVDHQVVNEKQKCVTVTGTPGIGKSIFYVYFFDRFRKAHPGEWIVVAATYHKNFELSEFAIFEDETDMPTAHYAYASKQLLTSEVNSAKLGFLHKLDDVFVVPKELLEKFRRQKIIPVSTPTGSESIKEIKGIGIGTASVLSKYEVFTIDQLEKKIERYANKKVRMKDPEDKRAWDNAVKCWNDREVSIQYAMHNDTVADISQYVCSLDDMNM</sequence>
<protein>
    <submittedName>
        <fullName evidence="2">Uncharacterized protein</fullName>
    </submittedName>
</protein>